<dbReference type="PANTHER" id="PTHR44998:SF1">
    <property type="entry name" value="UDP-N-ACETYLGLUCOSAMINE--PEPTIDE N-ACETYLGLUCOSAMINYLTRANSFERASE 110 KDA SUBUNIT"/>
    <property type="match status" value="1"/>
</dbReference>
<keyword evidence="6" id="KW-0677">Repeat</keyword>
<accession>A0A4S3ZPH9</accession>
<dbReference type="Gene3D" id="3.40.50.2000">
    <property type="entry name" value="Glycogen Phosphorylase B"/>
    <property type="match status" value="1"/>
</dbReference>
<comment type="caution">
    <text evidence="9">The sequence shown here is derived from an EMBL/GenBank/DDBJ whole genome shotgun (WGS) entry which is preliminary data.</text>
</comment>
<feature type="domain" description="O-GlcNAc transferase C-terminal" evidence="8">
    <location>
        <begin position="254"/>
        <end position="400"/>
    </location>
</feature>
<dbReference type="SMART" id="SM00028">
    <property type="entry name" value="TPR"/>
    <property type="match status" value="3"/>
</dbReference>
<evidence type="ECO:0000313" key="10">
    <source>
        <dbReference type="Proteomes" id="UP000310754"/>
    </source>
</evidence>
<evidence type="ECO:0000256" key="7">
    <source>
        <dbReference type="ARBA" id="ARBA00022803"/>
    </source>
</evidence>
<dbReference type="Proteomes" id="UP000310754">
    <property type="component" value="Unassembled WGS sequence"/>
</dbReference>
<feature type="domain" description="O-GlcNAc transferase C-terminal" evidence="8">
    <location>
        <begin position="420"/>
        <end position="598"/>
    </location>
</feature>
<proteinExistence type="inferred from homology"/>
<organism evidence="9 10">
    <name type="scientific">Allorhizobium terrae</name>
    <dbReference type="NCBI Taxonomy" id="1848972"/>
    <lineage>
        <taxon>Bacteria</taxon>
        <taxon>Pseudomonadati</taxon>
        <taxon>Pseudomonadota</taxon>
        <taxon>Alphaproteobacteria</taxon>
        <taxon>Hyphomicrobiales</taxon>
        <taxon>Rhizobiaceae</taxon>
        <taxon>Rhizobium/Agrobacterium group</taxon>
        <taxon>Allorhizobium</taxon>
    </lineage>
</organism>
<dbReference type="EC" id="2.4.1.255" evidence="3"/>
<dbReference type="PANTHER" id="PTHR44998">
    <property type="match status" value="1"/>
</dbReference>
<gene>
    <name evidence="9" type="ORF">E6C51_18250</name>
</gene>
<dbReference type="GO" id="GO:0097363">
    <property type="term" value="F:protein O-acetylglucosaminyltransferase activity"/>
    <property type="evidence" value="ECO:0007669"/>
    <property type="project" value="UniProtKB-EC"/>
</dbReference>
<dbReference type="InterPro" id="IPR011990">
    <property type="entry name" value="TPR-like_helical_dom_sf"/>
</dbReference>
<dbReference type="SUPFAM" id="SSF53756">
    <property type="entry name" value="UDP-Glycosyltransferase/glycogen phosphorylase"/>
    <property type="match status" value="1"/>
</dbReference>
<evidence type="ECO:0000256" key="1">
    <source>
        <dbReference type="ARBA" id="ARBA00004922"/>
    </source>
</evidence>
<keyword evidence="7" id="KW-0802">TPR repeat</keyword>
<evidence type="ECO:0000256" key="5">
    <source>
        <dbReference type="ARBA" id="ARBA00022679"/>
    </source>
</evidence>
<evidence type="ECO:0000313" key="9">
    <source>
        <dbReference type="EMBL" id="THF47378.1"/>
    </source>
</evidence>
<dbReference type="RefSeq" id="WP_190237049.1">
    <property type="nucleotide sequence ID" value="NZ_SSOA01000013.1"/>
</dbReference>
<keyword evidence="4" id="KW-0328">Glycosyltransferase</keyword>
<comment type="pathway">
    <text evidence="1">Protein modification; protein glycosylation.</text>
</comment>
<evidence type="ECO:0000259" key="8">
    <source>
        <dbReference type="Pfam" id="PF13844"/>
    </source>
</evidence>
<dbReference type="AlphaFoldDB" id="A0A4S3ZPH9"/>
<evidence type="ECO:0000256" key="4">
    <source>
        <dbReference type="ARBA" id="ARBA00022676"/>
    </source>
</evidence>
<comment type="similarity">
    <text evidence="2">Belongs to the glycosyltransferase 41 family. O-GlcNAc transferase subfamily.</text>
</comment>
<protein>
    <recommendedName>
        <fullName evidence="3">protein O-GlcNAc transferase</fullName>
        <ecNumber evidence="3">2.4.1.255</ecNumber>
    </recommendedName>
</protein>
<reference evidence="9 10" key="1">
    <citation type="submission" date="2019-04" db="EMBL/GenBank/DDBJ databases">
        <title>Rhizobium terrae sp. nov., isolated from a paddy soil.</title>
        <authorList>
            <person name="Lin S.-Y."/>
            <person name="Hameed A."/>
            <person name="Huang H.-I."/>
            <person name="Young C.-C."/>
        </authorList>
    </citation>
    <scope>NUCLEOTIDE SEQUENCE [LARGE SCALE GENOMIC DNA]</scope>
    <source>
        <strain evidence="9 10">CC-HIH110</strain>
    </source>
</reference>
<evidence type="ECO:0000256" key="6">
    <source>
        <dbReference type="ARBA" id="ARBA00022737"/>
    </source>
</evidence>
<name>A0A4S3ZPH9_9HYPH</name>
<dbReference type="InterPro" id="IPR029489">
    <property type="entry name" value="OGT/SEC/SPY_C"/>
</dbReference>
<keyword evidence="5 9" id="KW-0808">Transferase</keyword>
<keyword evidence="10" id="KW-1185">Reference proteome</keyword>
<dbReference type="Pfam" id="PF13844">
    <property type="entry name" value="Glyco_transf_41"/>
    <property type="match status" value="2"/>
</dbReference>
<evidence type="ECO:0000256" key="3">
    <source>
        <dbReference type="ARBA" id="ARBA00011970"/>
    </source>
</evidence>
<dbReference type="InterPro" id="IPR019734">
    <property type="entry name" value="TPR_rpt"/>
</dbReference>
<dbReference type="Gene3D" id="3.40.50.11380">
    <property type="match status" value="1"/>
</dbReference>
<sequence length="685" mass="76697">MAVNNASAMNPMQPLAVMVEHARMRRLSVQDLFSFAENRSASGQRQEAIELYKAWIAFNEVHPFLHLVYFNYAVTLRQAGDITGSINALTACLKIDPKFGQAHINLGRAFEDSGLAALAIEQWRKLLDVTAESTAEKVLHRLMALQHIGRVMENANLLEDAETALWQAMELRPDKSESAQHWTAIRQRACKWPILTPSEHVSLRHLIDGLSPLSLACFADDPIFQLAKAYRYNKSLAGRPDTQGFPRKAVARKLGTGQRLRVGYVSSDLRDHAVGFALRDVLELHDKTSVEIFAYYCGDPVTNDATQNRMKAAIDCWRDIAALSDEDAARQIAADDIDILIDVNGYTKHARTRIFAYRPAPVIVNFCGYPGTMGSPFHQYMIADEHIVPAASEIYYTEKVLRIACNQPIDRKREIAKTPYRAEAGLPEGAFVFACFNGMQKITEATFAHWMKILKATPGSVFWLLGASDDVDQRLRTLAEAAGVMPDRLIFAPKAPNAQHLARIALADLFLDTFPYGAHSTAGDALTMGLPVLTVPGKSFASRFCASIVHAAGVPELICKDPDHYVEQAIAFANAPKTLLKIRKALQDQRETSVLRDIPGLARRLEALFWQMQDEAERGETPVPDLRNLDLYYELGAELVQSNIVYCDEDTYRQRYLEKLARYHDYAPIPYDNRLWTEETAGTRG</sequence>
<evidence type="ECO:0000256" key="2">
    <source>
        <dbReference type="ARBA" id="ARBA00005386"/>
    </source>
</evidence>
<dbReference type="SUPFAM" id="SSF48452">
    <property type="entry name" value="TPR-like"/>
    <property type="match status" value="1"/>
</dbReference>
<dbReference type="EMBL" id="SSOA01000013">
    <property type="protein sequence ID" value="THF47378.1"/>
    <property type="molecule type" value="Genomic_DNA"/>
</dbReference>
<dbReference type="Gene3D" id="1.25.40.10">
    <property type="entry name" value="Tetratricopeptide repeat domain"/>
    <property type="match status" value="2"/>
</dbReference>